<evidence type="ECO:0008006" key="6">
    <source>
        <dbReference type="Google" id="ProtNLM"/>
    </source>
</evidence>
<feature type="chain" id="PRO_5045668274" description="Beta-1,3-glucanase N-terminal domain-containing protein" evidence="1">
    <location>
        <begin position="19"/>
        <end position="473"/>
    </location>
</feature>
<protein>
    <recommendedName>
        <fullName evidence="6">Beta-1,3-glucanase N-terminal domain-containing protein</fullName>
    </recommendedName>
</protein>
<dbReference type="PANTHER" id="PTHR38165:SF1">
    <property type="entry name" value="GLUCANASE B"/>
    <property type="match status" value="1"/>
</dbReference>
<dbReference type="PROSITE" id="PS51257">
    <property type="entry name" value="PROKAR_LIPOPROTEIN"/>
    <property type="match status" value="1"/>
</dbReference>
<dbReference type="Pfam" id="PF16483">
    <property type="entry name" value="Glyco_hydro_64"/>
    <property type="match status" value="2"/>
</dbReference>
<dbReference type="PROSITE" id="PS52005">
    <property type="entry name" value="CBM56"/>
    <property type="match status" value="1"/>
</dbReference>
<accession>A0ABQ2CU98</accession>
<evidence type="ECO:0000313" key="5">
    <source>
        <dbReference type="Proteomes" id="UP000632222"/>
    </source>
</evidence>
<feature type="domain" description="CBM56" evidence="2">
    <location>
        <begin position="37"/>
        <end position="125"/>
    </location>
</feature>
<keyword evidence="5" id="KW-1185">Reference proteome</keyword>
<dbReference type="Proteomes" id="UP000632222">
    <property type="component" value="Unassembled WGS sequence"/>
</dbReference>
<dbReference type="EMBL" id="BMOD01000001">
    <property type="protein sequence ID" value="GGJ18085.1"/>
    <property type="molecule type" value="Genomic_DNA"/>
</dbReference>
<dbReference type="InterPro" id="IPR032477">
    <property type="entry name" value="Glyco_hydro_64"/>
</dbReference>
<evidence type="ECO:0000313" key="4">
    <source>
        <dbReference type="EMBL" id="GGJ18085.1"/>
    </source>
</evidence>
<dbReference type="PANTHER" id="PTHR38165">
    <property type="match status" value="1"/>
</dbReference>
<sequence>MHISRSVALFATLTLALAACGQPTPPAGSASQAGTVIPNADYTQGVAVSGSTATIWFKSVVNTTWVDVHYKVNGGAQQNFRMTYNSSTARYEKTLTVASGNVLTYNFTYNNGTPAYDTPQFSYTVGGTTNPPPPVTSGSIFSIAASSIPAPTGSGVMTFKVLNGTNGAYADNNIYWGILGINPANGRWSYLDRNGVLQPISNALNDASGHLVKNNINYANIYTRISEANWVSMPRITSGRMFLCVGSPCYIKTFDTGFAGPDINNPTDPNRSIYFDFIEFTVDATGYHGNTTRVDGFGFPIQHRLVNKAGNYDKTVGELESETRSGLFTKYQNEVPAEFKHLGTLQSPYRIVAPIFGNFKAGGSQANYFASYVNQYWTTTPTKPNTQEIFLCNGNAANAQACAAVNRHIYQTPSAWNTPSQYYLAGPANYYAKFWHDHSYNKLAYGFAYDDVNQQAAYLEVGDPKGLIIRAAW</sequence>
<keyword evidence="1" id="KW-0732">Signal</keyword>
<comment type="caution">
    <text evidence="4">The sequence shown here is derived from an EMBL/GenBank/DDBJ whole genome shotgun (WGS) entry which is preliminary data.</text>
</comment>
<dbReference type="InterPro" id="IPR047569">
    <property type="entry name" value="CBM56"/>
</dbReference>
<dbReference type="Gene3D" id="2.60.110.10">
    <property type="entry name" value="Thaumatin"/>
    <property type="match status" value="2"/>
</dbReference>
<dbReference type="InterPro" id="IPR037398">
    <property type="entry name" value="Glyco_hydro_64_fam"/>
</dbReference>
<name>A0ABQ2CU98_9DEIO</name>
<dbReference type="PROSITE" id="PS52006">
    <property type="entry name" value="GH64"/>
    <property type="match status" value="1"/>
</dbReference>
<reference evidence="5" key="1">
    <citation type="journal article" date="2019" name="Int. J. Syst. Evol. Microbiol.">
        <title>The Global Catalogue of Microorganisms (GCM) 10K type strain sequencing project: providing services to taxonomists for standard genome sequencing and annotation.</title>
        <authorList>
            <consortium name="The Broad Institute Genomics Platform"/>
            <consortium name="The Broad Institute Genome Sequencing Center for Infectious Disease"/>
            <person name="Wu L."/>
            <person name="Ma J."/>
        </authorList>
    </citation>
    <scope>NUCLEOTIDE SEQUENCE [LARGE SCALE GENOMIC DNA]</scope>
    <source>
        <strain evidence="5">JCM 14370</strain>
    </source>
</reference>
<feature type="domain" description="GH64" evidence="3">
    <location>
        <begin position="154"/>
        <end position="473"/>
    </location>
</feature>
<gene>
    <name evidence="4" type="ORF">GCM10008938_00260</name>
</gene>
<dbReference type="RefSeq" id="WP_188997994.1">
    <property type="nucleotide sequence ID" value="NZ_BMOD01000001.1"/>
</dbReference>
<proteinExistence type="predicted"/>
<evidence type="ECO:0000256" key="1">
    <source>
        <dbReference type="SAM" id="SignalP"/>
    </source>
</evidence>
<evidence type="ECO:0000259" key="3">
    <source>
        <dbReference type="PROSITE" id="PS52006"/>
    </source>
</evidence>
<evidence type="ECO:0000259" key="2">
    <source>
        <dbReference type="PROSITE" id="PS52005"/>
    </source>
</evidence>
<dbReference type="InterPro" id="IPR037176">
    <property type="entry name" value="Osmotin/thaumatin-like_sf"/>
</dbReference>
<organism evidence="4 5">
    <name type="scientific">Deinococcus roseus</name>
    <dbReference type="NCBI Taxonomy" id="392414"/>
    <lineage>
        <taxon>Bacteria</taxon>
        <taxon>Thermotogati</taxon>
        <taxon>Deinococcota</taxon>
        <taxon>Deinococci</taxon>
        <taxon>Deinococcales</taxon>
        <taxon>Deinococcaceae</taxon>
        <taxon>Deinococcus</taxon>
    </lineage>
</organism>
<feature type="signal peptide" evidence="1">
    <location>
        <begin position="1"/>
        <end position="18"/>
    </location>
</feature>
<dbReference type="Pfam" id="PF22184">
    <property type="entry name" value="CBM_56"/>
    <property type="match status" value="1"/>
</dbReference>
<dbReference type="CDD" id="cd09214">
    <property type="entry name" value="GH64-like"/>
    <property type="match status" value="1"/>
</dbReference>